<feature type="region of interest" description="Disordered" evidence="1">
    <location>
        <begin position="39"/>
        <end position="66"/>
    </location>
</feature>
<dbReference type="EMBL" id="BSSQ01000013">
    <property type="protein sequence ID" value="GLX68725.1"/>
    <property type="molecule type" value="Genomic_DNA"/>
</dbReference>
<dbReference type="PROSITE" id="PS51272">
    <property type="entry name" value="SLH"/>
    <property type="match status" value="2"/>
</dbReference>
<evidence type="ECO:0000313" key="4">
    <source>
        <dbReference type="EMBL" id="GLX68725.1"/>
    </source>
</evidence>
<feature type="domain" description="SLH" evidence="3">
    <location>
        <begin position="414"/>
        <end position="474"/>
    </location>
</feature>
<feature type="compositionally biased region" description="Polar residues" evidence="1">
    <location>
        <begin position="39"/>
        <end position="48"/>
    </location>
</feature>
<evidence type="ECO:0000313" key="5">
    <source>
        <dbReference type="Proteomes" id="UP001157114"/>
    </source>
</evidence>
<dbReference type="Pfam" id="PF00395">
    <property type="entry name" value="SLH"/>
    <property type="match status" value="3"/>
</dbReference>
<feature type="chain" id="PRO_5046850722" description="SLH domain-containing protein" evidence="2">
    <location>
        <begin position="25"/>
        <end position="474"/>
    </location>
</feature>
<keyword evidence="5" id="KW-1185">Reference proteome</keyword>
<keyword evidence="2" id="KW-0732">Signal</keyword>
<comment type="caution">
    <text evidence="4">The sequence shown here is derived from an EMBL/GenBank/DDBJ whole genome shotgun (WGS) entry which is preliminary data.</text>
</comment>
<reference evidence="4 5" key="1">
    <citation type="submission" date="2023-03" db="EMBL/GenBank/DDBJ databases">
        <title>Draft genome sequence of the bacteria which degrade cell wall of Tricholomamatutake.</title>
        <authorList>
            <person name="Konishi Y."/>
            <person name="Fukuta Y."/>
            <person name="Shirasaka N."/>
        </authorList>
    </citation>
    <scope>NUCLEOTIDE SEQUENCE [LARGE SCALE GENOMIC DNA]</scope>
    <source>
        <strain evidence="5">mu1</strain>
    </source>
</reference>
<sequence>MNMMRDSYRTAAGTALLCAALALGLTGCFGDKNEPGKSTVVNGPQVSDQPVEASPLPSESVNSDTAEGAGEVINVSDISNHPAGSIIGRFLATGAATVEGGNFRPNEPITRGELYEWLVKLDPRNIQQAGEGTGAADSSFTDMDSADPLAAKLSGYAAEGYVKPLDGNRLALEEPLLREQLPSIIATFFHIEEALNSRSLLLPNSYFDRDDITPDFFKPLAYYRAAEVYSTTFGDTSLLRPKEAVTRGEAAEFVMGVLDYNQSLLEGIGLTPDKLEHADVKLEDEPASETVVEPDDFAGHKYEEDIKSLLDKVKLPASEPAFKPDETITRREFIAWMYQYDPNDIKPHHPSTGSFSDMAADDASYDLVEGLRAAGMINGFEDGTIRLDEPLTREQLTKLWADYERNWTVLIENLAFYSDKNKVGKLYRETMTNFLVAGTNQLYKKIFIGDQKELKPQSPVTRAEAAAWIVQGTE</sequence>
<evidence type="ECO:0000256" key="1">
    <source>
        <dbReference type="SAM" id="MobiDB-lite"/>
    </source>
</evidence>
<dbReference type="PROSITE" id="PS51257">
    <property type="entry name" value="PROKAR_LIPOPROTEIN"/>
    <property type="match status" value="1"/>
</dbReference>
<organism evidence="4 5">
    <name type="scientific">Paenibacillus glycanilyticus</name>
    <dbReference type="NCBI Taxonomy" id="126569"/>
    <lineage>
        <taxon>Bacteria</taxon>
        <taxon>Bacillati</taxon>
        <taxon>Bacillota</taxon>
        <taxon>Bacilli</taxon>
        <taxon>Bacillales</taxon>
        <taxon>Paenibacillaceae</taxon>
        <taxon>Paenibacillus</taxon>
    </lineage>
</organism>
<feature type="signal peptide" evidence="2">
    <location>
        <begin position="1"/>
        <end position="24"/>
    </location>
</feature>
<accession>A0ABQ6GF70</accession>
<dbReference type="InterPro" id="IPR001119">
    <property type="entry name" value="SLH_dom"/>
</dbReference>
<protein>
    <recommendedName>
        <fullName evidence="3">SLH domain-containing protein</fullName>
    </recommendedName>
</protein>
<gene>
    <name evidence="4" type="ORF">MU1_30700</name>
</gene>
<evidence type="ECO:0000256" key="2">
    <source>
        <dbReference type="SAM" id="SignalP"/>
    </source>
</evidence>
<dbReference type="Proteomes" id="UP001157114">
    <property type="component" value="Unassembled WGS sequence"/>
</dbReference>
<evidence type="ECO:0000259" key="3">
    <source>
        <dbReference type="PROSITE" id="PS51272"/>
    </source>
</evidence>
<name>A0ABQ6GF70_9BACL</name>
<proteinExistence type="predicted"/>
<feature type="domain" description="SLH" evidence="3">
    <location>
        <begin position="203"/>
        <end position="268"/>
    </location>
</feature>